<feature type="compositionally biased region" description="Low complexity" evidence="2">
    <location>
        <begin position="396"/>
        <end position="411"/>
    </location>
</feature>
<protein>
    <submittedName>
        <fullName evidence="3">Uncharacterized protein</fullName>
    </submittedName>
</protein>
<keyword evidence="4" id="KW-1185">Reference proteome</keyword>
<organism evidence="3 4">
    <name type="scientific">Pseudocohnilembus persalinus</name>
    <name type="common">Ciliate</name>
    <dbReference type="NCBI Taxonomy" id="266149"/>
    <lineage>
        <taxon>Eukaryota</taxon>
        <taxon>Sar</taxon>
        <taxon>Alveolata</taxon>
        <taxon>Ciliophora</taxon>
        <taxon>Intramacronucleata</taxon>
        <taxon>Oligohymenophorea</taxon>
        <taxon>Scuticociliatia</taxon>
        <taxon>Philasterida</taxon>
        <taxon>Pseudocohnilembidae</taxon>
        <taxon>Pseudocohnilembus</taxon>
    </lineage>
</organism>
<feature type="coiled-coil region" evidence="1">
    <location>
        <begin position="293"/>
        <end position="327"/>
    </location>
</feature>
<evidence type="ECO:0000313" key="4">
    <source>
        <dbReference type="Proteomes" id="UP000054937"/>
    </source>
</evidence>
<name>A0A0V0R6D6_PSEPJ</name>
<sequence length="910" mass="107743">MNSLMNMCQQYNLKQDDLNVIIKALQNEDSDDNSNFSSNNFNGTSNFESIQQKLEEIKQNTNTNNFEQTHEISNQLKQILYMDKKNQIQDNDMNQEFQELNYYSNQDKQDEQITPIEYNQQNFTLKNENIKDSKQIAYSENQGNVKHLNQQFENLYKELGNQASMKKSQEFQFKLEYNQDKNIEKYEEDNIQINQKLKSGIQIDKEFDNEFNQFQQKQNQQQAQKQVNQQQKSKKSLDENSEKSFQQLNTQSNEVQESQSTKSNLMDTFNNCNIFLNLTTHSIFFYYILLYIEEQFCEQIKNLSQQQEQLEQIQIQEHEELNKLNRKNHFNSFQDKDLEQQNGCNNNFNYQKCDKNNFLRSQSLNIIMNTQMDEDKNELLLSQSSISHRTDQSLITENNNNNFTDNQEQNQGSNQQLKLQEKEITFDYNQIVQQNQIKCKPMAQTQDENFNKKQQNNDNEIQNNFYSQQNQNKNKQNSDYQQIQYEQSQDQYQNFEQNQYMDKFQMQQYEQFLKIYNRKITTIQEEDVVETFQSDISFNNDLLNYNNSSQNKQQKLNNQMLQQEQYIKQLQLQQQKQSEKLQNNIQTAQNISFEQNKFKNFQQRQQNQQCQSQGQKNSHHNSYNSNESENSSRGKGNNNNSTSRSHNNNQNSQNSNNFNNSKVYQKPKQITIQLSENILENSFDKDKVECKPNTNYSNNNNNSVISTSRFKKINSKNNSISQNSFQNQQNIINSNRNNNKQQLQINNQDMPLQIDGTNYFSFLQNTGNISNNLTNTLLQNNFNSKLEGYGSVFSSRKNSFQGSQIQSNRQSLNLNNNNKQQIQTEHINYELKMQNIALLEELNLLVFELQHMIQNKTQLESQVNQKNDVIGKMQQQLKLGYDEKNLHQQGNQANKMSHSSSFSNIMLIFA</sequence>
<accession>A0A0V0R6D6</accession>
<keyword evidence="1" id="KW-0175">Coiled coil</keyword>
<feature type="compositionally biased region" description="Polar residues" evidence="2">
    <location>
        <begin position="243"/>
        <end position="259"/>
    </location>
</feature>
<dbReference type="InParanoid" id="A0A0V0R6D6"/>
<comment type="caution">
    <text evidence="3">The sequence shown here is derived from an EMBL/GenBank/DDBJ whole genome shotgun (WGS) entry which is preliminary data.</text>
</comment>
<feature type="region of interest" description="Disordered" evidence="2">
    <location>
        <begin position="600"/>
        <end position="661"/>
    </location>
</feature>
<proteinExistence type="predicted"/>
<dbReference type="AlphaFoldDB" id="A0A0V0R6D6"/>
<gene>
    <name evidence="3" type="ORF">PPERSA_08473</name>
</gene>
<evidence type="ECO:0000313" key="3">
    <source>
        <dbReference type="EMBL" id="KRX10070.1"/>
    </source>
</evidence>
<feature type="region of interest" description="Disordered" evidence="2">
    <location>
        <begin position="396"/>
        <end position="415"/>
    </location>
</feature>
<evidence type="ECO:0000256" key="1">
    <source>
        <dbReference type="SAM" id="Coils"/>
    </source>
</evidence>
<feature type="compositionally biased region" description="Low complexity" evidence="2">
    <location>
        <begin position="217"/>
        <end position="231"/>
    </location>
</feature>
<dbReference type="Proteomes" id="UP000054937">
    <property type="component" value="Unassembled WGS sequence"/>
</dbReference>
<feature type="region of interest" description="Disordered" evidence="2">
    <location>
        <begin position="217"/>
        <end position="259"/>
    </location>
</feature>
<dbReference type="EMBL" id="LDAU01000040">
    <property type="protein sequence ID" value="KRX10070.1"/>
    <property type="molecule type" value="Genomic_DNA"/>
</dbReference>
<reference evidence="3 4" key="1">
    <citation type="journal article" date="2015" name="Sci. Rep.">
        <title>Genome of the facultative scuticociliatosis pathogen Pseudocohnilembus persalinus provides insight into its virulence through horizontal gene transfer.</title>
        <authorList>
            <person name="Xiong J."/>
            <person name="Wang G."/>
            <person name="Cheng J."/>
            <person name="Tian M."/>
            <person name="Pan X."/>
            <person name="Warren A."/>
            <person name="Jiang C."/>
            <person name="Yuan D."/>
            <person name="Miao W."/>
        </authorList>
    </citation>
    <scope>NUCLEOTIDE SEQUENCE [LARGE SCALE GENOMIC DNA]</scope>
    <source>
        <strain evidence="3">36N120E</strain>
    </source>
</reference>
<evidence type="ECO:0000256" key="2">
    <source>
        <dbReference type="SAM" id="MobiDB-lite"/>
    </source>
</evidence>
<dbReference type="OMA" id="IAYSENQ"/>